<reference evidence="1 2" key="1">
    <citation type="submission" date="2021-03" db="EMBL/GenBank/DDBJ databases">
        <title>Sequencing the genomes of 1000 actinobacteria strains.</title>
        <authorList>
            <person name="Klenk H.-P."/>
        </authorList>
    </citation>
    <scope>NUCLEOTIDE SEQUENCE [LARGE SCALE GENOMIC DNA]</scope>
    <source>
        <strain evidence="1 2">DSM 15454</strain>
    </source>
</reference>
<organism evidence="1 2">
    <name type="scientific">Paeniglutamicibacter psychrophenolicus</name>
    <dbReference type="NCBI Taxonomy" id="257454"/>
    <lineage>
        <taxon>Bacteria</taxon>
        <taxon>Bacillati</taxon>
        <taxon>Actinomycetota</taxon>
        <taxon>Actinomycetes</taxon>
        <taxon>Micrococcales</taxon>
        <taxon>Micrococcaceae</taxon>
        <taxon>Paeniglutamicibacter</taxon>
    </lineage>
</organism>
<proteinExistence type="predicted"/>
<protein>
    <submittedName>
        <fullName evidence="1">Uncharacterized protein</fullName>
    </submittedName>
</protein>
<evidence type="ECO:0000313" key="1">
    <source>
        <dbReference type="EMBL" id="MBP2374964.1"/>
    </source>
</evidence>
<gene>
    <name evidence="1" type="ORF">JOF46_002876</name>
</gene>
<dbReference type="EMBL" id="JAGIOE010000001">
    <property type="protein sequence ID" value="MBP2374964.1"/>
    <property type="molecule type" value="Genomic_DNA"/>
</dbReference>
<accession>A0ABS4WHC0</accession>
<name>A0ABS4WHC0_9MICC</name>
<sequence length="83" mass="9145">MDTGSSLPQDGLFGELLMGRLEGSADIRIDLNGGAKMRFKDFGPNAVMLFSPSLDEWLPEGHLARFIAELVEHEMDLGLFYAS</sequence>
<dbReference type="Proteomes" id="UP000766570">
    <property type="component" value="Unassembled WGS sequence"/>
</dbReference>
<dbReference type="RefSeq" id="WP_209908150.1">
    <property type="nucleotide sequence ID" value="NZ_BAAAMI010000008.1"/>
</dbReference>
<evidence type="ECO:0000313" key="2">
    <source>
        <dbReference type="Proteomes" id="UP000766570"/>
    </source>
</evidence>
<comment type="caution">
    <text evidence="1">The sequence shown here is derived from an EMBL/GenBank/DDBJ whole genome shotgun (WGS) entry which is preliminary data.</text>
</comment>
<keyword evidence="2" id="KW-1185">Reference proteome</keyword>